<accession>A0ACB8YYB8</accession>
<organism evidence="1 2">
    <name type="scientific">Cichorium intybus</name>
    <name type="common">Chicory</name>
    <dbReference type="NCBI Taxonomy" id="13427"/>
    <lineage>
        <taxon>Eukaryota</taxon>
        <taxon>Viridiplantae</taxon>
        <taxon>Streptophyta</taxon>
        <taxon>Embryophyta</taxon>
        <taxon>Tracheophyta</taxon>
        <taxon>Spermatophyta</taxon>
        <taxon>Magnoliopsida</taxon>
        <taxon>eudicotyledons</taxon>
        <taxon>Gunneridae</taxon>
        <taxon>Pentapetalae</taxon>
        <taxon>asterids</taxon>
        <taxon>campanulids</taxon>
        <taxon>Asterales</taxon>
        <taxon>Asteraceae</taxon>
        <taxon>Cichorioideae</taxon>
        <taxon>Cichorieae</taxon>
        <taxon>Cichoriinae</taxon>
        <taxon>Cichorium</taxon>
    </lineage>
</organism>
<dbReference type="Proteomes" id="UP001055811">
    <property type="component" value="Linkage Group LG09"/>
</dbReference>
<gene>
    <name evidence="1" type="ORF">L2E82_48575</name>
</gene>
<reference evidence="1 2" key="2">
    <citation type="journal article" date="2022" name="Mol. Ecol. Resour.">
        <title>The genomes of chicory, endive, great burdock and yacon provide insights into Asteraceae paleo-polyploidization history and plant inulin production.</title>
        <authorList>
            <person name="Fan W."/>
            <person name="Wang S."/>
            <person name="Wang H."/>
            <person name="Wang A."/>
            <person name="Jiang F."/>
            <person name="Liu H."/>
            <person name="Zhao H."/>
            <person name="Xu D."/>
            <person name="Zhang Y."/>
        </authorList>
    </citation>
    <scope>NUCLEOTIDE SEQUENCE [LARGE SCALE GENOMIC DNA]</scope>
    <source>
        <strain evidence="2">cv. Punajuju</strain>
        <tissue evidence="1">Leaves</tissue>
    </source>
</reference>
<comment type="caution">
    <text evidence="1">The sequence shown here is derived from an EMBL/GenBank/DDBJ whole genome shotgun (WGS) entry which is preliminary data.</text>
</comment>
<evidence type="ECO:0000313" key="1">
    <source>
        <dbReference type="EMBL" id="KAI3690512.1"/>
    </source>
</evidence>
<dbReference type="EMBL" id="CM042017">
    <property type="protein sequence ID" value="KAI3690512.1"/>
    <property type="molecule type" value="Genomic_DNA"/>
</dbReference>
<sequence length="352" mass="40046">MTNIGEEHDFIKSIVPFVMSQPRQYSRVRIVEIDEILTVQDEGGMQGVEGLEIPTVQDEGGMKGDQDQDDNIDEYTTASTFLRDFHVGQRLQLLICYGSFLCSPSLVEAGITFHVSVTGDHPTVTLCGYTISSTRLHAKLSIYLEWKSIIKYMDMSNWRHTKGEIGAVGESSMESSDWRVQLQADSREKMVNKIMDAMKIPNQVSGYEGLQELKKIAMSIEEKVFIAATSQSDYTRKICFKILTIETRPQNPMPHANSLNPSDPVIEYSSMEPGDWRAQLQADSRQRIVNKIMDTLKRHLPFTGHEGLQELKKIAVRFEDRIYTSATSQSDYLRKISLKMLTMETRSENPMQ</sequence>
<reference evidence="2" key="1">
    <citation type="journal article" date="2022" name="Mol. Ecol. Resour.">
        <title>The genomes of chicory, endive, great burdock and yacon provide insights into Asteraceae palaeo-polyploidization history and plant inulin production.</title>
        <authorList>
            <person name="Fan W."/>
            <person name="Wang S."/>
            <person name="Wang H."/>
            <person name="Wang A."/>
            <person name="Jiang F."/>
            <person name="Liu H."/>
            <person name="Zhao H."/>
            <person name="Xu D."/>
            <person name="Zhang Y."/>
        </authorList>
    </citation>
    <scope>NUCLEOTIDE SEQUENCE [LARGE SCALE GENOMIC DNA]</scope>
    <source>
        <strain evidence="2">cv. Punajuju</strain>
    </source>
</reference>
<evidence type="ECO:0000313" key="2">
    <source>
        <dbReference type="Proteomes" id="UP001055811"/>
    </source>
</evidence>
<protein>
    <submittedName>
        <fullName evidence="1">Uncharacterized protein</fullName>
    </submittedName>
</protein>
<keyword evidence="2" id="KW-1185">Reference proteome</keyword>
<proteinExistence type="predicted"/>
<name>A0ACB8YYB8_CICIN</name>